<feature type="domain" description="Cas12f1-like TNB" evidence="7">
    <location>
        <begin position="300"/>
        <end position="358"/>
    </location>
</feature>
<dbReference type="GO" id="GO:0032196">
    <property type="term" value="P:transposition"/>
    <property type="evidence" value="ECO:0007669"/>
    <property type="project" value="UniProtKB-KW"/>
</dbReference>
<dbReference type="InterPro" id="IPR001959">
    <property type="entry name" value="Transposase"/>
</dbReference>
<evidence type="ECO:0000256" key="3">
    <source>
        <dbReference type="ARBA" id="ARBA00023125"/>
    </source>
</evidence>
<keyword evidence="9" id="KW-1185">Reference proteome</keyword>
<evidence type="ECO:0000313" key="8">
    <source>
        <dbReference type="EMBL" id="QOV99227.1"/>
    </source>
</evidence>
<evidence type="ECO:0000256" key="4">
    <source>
        <dbReference type="ARBA" id="ARBA00023172"/>
    </source>
</evidence>
<dbReference type="NCBIfam" id="NF040570">
    <property type="entry name" value="guided_TnpB"/>
    <property type="match status" value="1"/>
</dbReference>
<feature type="compositionally biased region" description="Basic residues" evidence="5">
    <location>
        <begin position="232"/>
        <end position="248"/>
    </location>
</feature>
<organism evidence="8 9">
    <name type="scientific">Rhodococcus pyridinivorans</name>
    <dbReference type="NCBI Taxonomy" id="103816"/>
    <lineage>
        <taxon>Bacteria</taxon>
        <taxon>Bacillati</taxon>
        <taxon>Actinomycetota</taxon>
        <taxon>Actinomycetes</taxon>
        <taxon>Mycobacteriales</taxon>
        <taxon>Nocardiaceae</taxon>
        <taxon>Rhodococcus</taxon>
    </lineage>
</organism>
<dbReference type="Proteomes" id="UP000593818">
    <property type="component" value="Chromosome"/>
</dbReference>
<evidence type="ECO:0000256" key="2">
    <source>
        <dbReference type="ARBA" id="ARBA00022578"/>
    </source>
</evidence>
<evidence type="ECO:0000256" key="1">
    <source>
        <dbReference type="ARBA" id="ARBA00008761"/>
    </source>
</evidence>
<gene>
    <name evidence="8" type="ORF">INP59_02110</name>
</gene>
<proteinExistence type="inferred from homology"/>
<evidence type="ECO:0000259" key="6">
    <source>
        <dbReference type="Pfam" id="PF01385"/>
    </source>
</evidence>
<name>A0A7M2XNI2_9NOCA</name>
<evidence type="ECO:0000313" key="9">
    <source>
        <dbReference type="Proteomes" id="UP000593818"/>
    </source>
</evidence>
<feature type="domain" description="Probable transposase IS891/IS1136/IS1341" evidence="6">
    <location>
        <begin position="161"/>
        <end position="272"/>
    </location>
</feature>
<feature type="region of interest" description="Disordered" evidence="5">
    <location>
        <begin position="213"/>
        <end position="252"/>
    </location>
</feature>
<dbReference type="InterPro" id="IPR010095">
    <property type="entry name" value="Cas12f1-like_TNB"/>
</dbReference>
<comment type="similarity">
    <text evidence="1">In the C-terminal section; belongs to the transposase 35 family.</text>
</comment>
<keyword evidence="4" id="KW-0233">DNA recombination</keyword>
<keyword evidence="2" id="KW-0815">Transposition</keyword>
<dbReference type="Pfam" id="PF01385">
    <property type="entry name" value="OrfB_IS605"/>
    <property type="match status" value="1"/>
</dbReference>
<reference evidence="8 9" key="1">
    <citation type="submission" date="2020-10" db="EMBL/GenBank/DDBJ databases">
        <title>Whole genome sequence of oil-degrading bacteria Rhodococcus pyridinivorans strain 5Ap.</title>
        <authorList>
            <person name="Akhremchuk A.E."/>
            <person name="Valentovich L.N."/>
            <person name="Charniauskaya M.I."/>
            <person name="Bukliarevich H.A."/>
            <person name="Titok M.A."/>
        </authorList>
    </citation>
    <scope>NUCLEOTIDE SEQUENCE [LARGE SCALE GENOMIC DNA]</scope>
    <source>
        <strain evidence="8 9">5Ap</strain>
    </source>
</reference>
<sequence>MGVEVVRYNFRLRAGSNAERALLDEWHRCRFLWNEAVHLQKTGARPTSGKLSKQLTETRRRSAWLRAGSQVAQQQTLRTYARALDSSFAVKGRNRPKFKSRKATSPTLEYTRRSFRIQEGRLRLPKGVTIPVVWSRKLPSEPSSVRITRDSVGDWYASFVVTRSTEPPAPAPPGSAIGVDWGVTHTATTTDERFDLPHRGHRKRCAAELAKAQRTMARRRRPKGSRPSNGYRRARKRASQVQKKAARRNQHEARMWARGVVAHHALIAVEDFRPQFLARSTMARKAADAAIGAAKRELVEQGTRAGRKVVLVRPAYTSMTCSRCFARAKQRLELGERTFRCSACDYSACRDRNAARVILAVAERGHTGVDDVRQADHLLGGSVAVRAGNLLPSGRRGVNTEG</sequence>
<dbReference type="Pfam" id="PF07282">
    <property type="entry name" value="Cas12f1-like_TNB"/>
    <property type="match status" value="1"/>
</dbReference>
<keyword evidence="3" id="KW-0238">DNA-binding</keyword>
<dbReference type="AlphaFoldDB" id="A0A7M2XNI2"/>
<evidence type="ECO:0000259" key="7">
    <source>
        <dbReference type="Pfam" id="PF07282"/>
    </source>
</evidence>
<protein>
    <submittedName>
        <fullName evidence="8">Transposase</fullName>
    </submittedName>
</protein>
<evidence type="ECO:0000256" key="5">
    <source>
        <dbReference type="SAM" id="MobiDB-lite"/>
    </source>
</evidence>
<dbReference type="GO" id="GO:0006310">
    <property type="term" value="P:DNA recombination"/>
    <property type="evidence" value="ECO:0007669"/>
    <property type="project" value="UniProtKB-KW"/>
</dbReference>
<dbReference type="GO" id="GO:0003677">
    <property type="term" value="F:DNA binding"/>
    <property type="evidence" value="ECO:0007669"/>
    <property type="project" value="UniProtKB-KW"/>
</dbReference>
<dbReference type="EMBL" id="CP063450">
    <property type="protein sequence ID" value="QOV99227.1"/>
    <property type="molecule type" value="Genomic_DNA"/>
</dbReference>
<dbReference type="RefSeq" id="WP_033096937.1">
    <property type="nucleotide sequence ID" value="NZ_CP063450.1"/>
</dbReference>
<accession>A0A7M2XNI2</accession>